<feature type="compositionally biased region" description="Polar residues" evidence="1">
    <location>
        <begin position="184"/>
        <end position="199"/>
    </location>
</feature>
<gene>
    <name evidence="3" type="ORF">CAter282_2190</name>
</gene>
<dbReference type="RefSeq" id="WP_197467216.1">
    <property type="nucleotide sequence ID" value="NZ_CP013233.1"/>
</dbReference>
<dbReference type="AlphaFoldDB" id="A0A127PQM8"/>
<feature type="region of interest" description="Disordered" evidence="1">
    <location>
        <begin position="179"/>
        <end position="199"/>
    </location>
</feature>
<evidence type="ECO:0000313" key="3">
    <source>
        <dbReference type="EMBL" id="AMP09945.1"/>
    </source>
</evidence>
<dbReference type="InterPro" id="IPR016181">
    <property type="entry name" value="Acyl_CoA_acyltransferase"/>
</dbReference>
<evidence type="ECO:0000259" key="2">
    <source>
        <dbReference type="PROSITE" id="PS51186"/>
    </source>
</evidence>
<organism evidence="3 4">
    <name type="scientific">Collimonas arenae</name>
    <dbReference type="NCBI Taxonomy" id="279058"/>
    <lineage>
        <taxon>Bacteria</taxon>
        <taxon>Pseudomonadati</taxon>
        <taxon>Pseudomonadota</taxon>
        <taxon>Betaproteobacteria</taxon>
        <taxon>Burkholderiales</taxon>
        <taxon>Oxalobacteraceae</taxon>
        <taxon>Collimonas</taxon>
    </lineage>
</organism>
<reference evidence="3 4" key="1">
    <citation type="submission" date="2015-11" db="EMBL/GenBank/DDBJ databases">
        <title>Exploring the genomic traits of fungus-feeding bacterial genus Collimonas.</title>
        <authorList>
            <person name="Song C."/>
            <person name="Schmidt R."/>
            <person name="de Jager V."/>
            <person name="Krzyzanowska D."/>
            <person name="Jongedijk E."/>
            <person name="Cankar K."/>
            <person name="Beekwilder J."/>
            <person name="van Veen A."/>
            <person name="de Boer W."/>
            <person name="van Veen J.A."/>
            <person name="Garbeva P."/>
        </authorList>
    </citation>
    <scope>NUCLEOTIDE SEQUENCE [LARGE SCALE GENOMIC DNA]</scope>
    <source>
        <strain evidence="3 4">Ter282</strain>
    </source>
</reference>
<dbReference type="CDD" id="cd04301">
    <property type="entry name" value="NAT_SF"/>
    <property type="match status" value="1"/>
</dbReference>
<dbReference type="EMBL" id="CP013235">
    <property type="protein sequence ID" value="AMP09945.1"/>
    <property type="molecule type" value="Genomic_DNA"/>
</dbReference>
<name>A0A127PQM8_9BURK</name>
<feature type="domain" description="N-acetyltransferase" evidence="2">
    <location>
        <begin position="31"/>
        <end position="184"/>
    </location>
</feature>
<sequence>MTDPGPGHGALPAFPAGAALESPTALQQRGIRLRPCAAGDISFLTSLYRQLRAAELAPLPWPDAQKHAFIDSQFALQHRHYLTHYPNADFLLIECNGEPIGRLYLSRQMPEFLIIDISLAPGWRNSGIGTALIRHAQTLAENAGAGLNLHVEQRNDAARKLYDRLGFIATDTEGFHTGMRWPASTGTQNKQEIQSKQAS</sequence>
<protein>
    <submittedName>
        <fullName evidence="3">Acetyltransferase family protein</fullName>
    </submittedName>
</protein>
<keyword evidence="3" id="KW-0808">Transferase</keyword>
<keyword evidence="4" id="KW-1185">Reference proteome</keyword>
<dbReference type="SUPFAM" id="SSF55729">
    <property type="entry name" value="Acyl-CoA N-acyltransferases (Nat)"/>
    <property type="match status" value="1"/>
</dbReference>
<dbReference type="PANTHER" id="PTHR43617">
    <property type="entry name" value="L-AMINO ACID N-ACETYLTRANSFERASE"/>
    <property type="match status" value="1"/>
</dbReference>
<evidence type="ECO:0000313" key="4">
    <source>
        <dbReference type="Proteomes" id="UP000071778"/>
    </source>
</evidence>
<dbReference type="Proteomes" id="UP000071778">
    <property type="component" value="Chromosome"/>
</dbReference>
<evidence type="ECO:0000256" key="1">
    <source>
        <dbReference type="SAM" id="MobiDB-lite"/>
    </source>
</evidence>
<dbReference type="InterPro" id="IPR050276">
    <property type="entry name" value="MshD_Acetyltransferase"/>
</dbReference>
<dbReference type="PROSITE" id="PS51186">
    <property type="entry name" value="GNAT"/>
    <property type="match status" value="1"/>
</dbReference>
<dbReference type="InterPro" id="IPR000182">
    <property type="entry name" value="GNAT_dom"/>
</dbReference>
<dbReference type="Pfam" id="PF00583">
    <property type="entry name" value="Acetyltransf_1"/>
    <property type="match status" value="1"/>
</dbReference>
<dbReference type="PANTHER" id="PTHR43617:SF35">
    <property type="entry name" value="[RIBOSOMAL PROTEIN BS18]-ALANINE N-ACETYLTRANSFERASE"/>
    <property type="match status" value="1"/>
</dbReference>
<proteinExistence type="predicted"/>
<dbReference type="Gene3D" id="3.40.630.30">
    <property type="match status" value="1"/>
</dbReference>
<dbReference type="GO" id="GO:0008999">
    <property type="term" value="F:protein-N-terminal-alanine acetyltransferase activity"/>
    <property type="evidence" value="ECO:0007669"/>
    <property type="project" value="TreeGrafter"/>
</dbReference>
<dbReference type="PATRIC" id="fig|279058.17.peg.2358"/>
<accession>A0A127PQM8</accession>